<dbReference type="GO" id="GO:0005524">
    <property type="term" value="F:ATP binding"/>
    <property type="evidence" value="ECO:0007669"/>
    <property type="project" value="UniProtKB-KW"/>
</dbReference>
<dbReference type="PROSITE" id="PS50893">
    <property type="entry name" value="ABC_TRANSPORTER_2"/>
    <property type="match status" value="1"/>
</dbReference>
<dbReference type="Pfam" id="PF00005">
    <property type="entry name" value="ABC_tran"/>
    <property type="match status" value="1"/>
</dbReference>
<proteinExistence type="inferred from homology"/>
<evidence type="ECO:0000313" key="8">
    <source>
        <dbReference type="Proteomes" id="UP000807825"/>
    </source>
</evidence>
<evidence type="ECO:0000256" key="3">
    <source>
        <dbReference type="ARBA" id="ARBA00022741"/>
    </source>
</evidence>
<evidence type="ECO:0000256" key="5">
    <source>
        <dbReference type="ARBA" id="ARBA00022970"/>
    </source>
</evidence>
<dbReference type="AlphaFoldDB" id="A0A9D6V0X0"/>
<evidence type="ECO:0000256" key="2">
    <source>
        <dbReference type="ARBA" id="ARBA00022448"/>
    </source>
</evidence>
<evidence type="ECO:0000256" key="1">
    <source>
        <dbReference type="ARBA" id="ARBA00005417"/>
    </source>
</evidence>
<dbReference type="InterPro" id="IPR027417">
    <property type="entry name" value="P-loop_NTPase"/>
</dbReference>
<keyword evidence="5" id="KW-0029">Amino-acid transport</keyword>
<keyword evidence="4 7" id="KW-0067">ATP-binding</keyword>
<keyword evidence="3" id="KW-0547">Nucleotide-binding</keyword>
<organism evidence="7 8">
    <name type="scientific">Desulfomonile tiedjei</name>
    <dbReference type="NCBI Taxonomy" id="2358"/>
    <lineage>
        <taxon>Bacteria</taxon>
        <taxon>Pseudomonadati</taxon>
        <taxon>Thermodesulfobacteriota</taxon>
        <taxon>Desulfomonilia</taxon>
        <taxon>Desulfomonilales</taxon>
        <taxon>Desulfomonilaceae</taxon>
        <taxon>Desulfomonile</taxon>
    </lineage>
</organism>
<reference evidence="7" key="1">
    <citation type="submission" date="2020-07" db="EMBL/GenBank/DDBJ databases">
        <title>Huge and variable diversity of episymbiotic CPR bacteria and DPANN archaea in groundwater ecosystems.</title>
        <authorList>
            <person name="He C.Y."/>
            <person name="Keren R."/>
            <person name="Whittaker M."/>
            <person name="Farag I.F."/>
            <person name="Doudna J."/>
            <person name="Cate J.H.D."/>
            <person name="Banfield J.F."/>
        </authorList>
    </citation>
    <scope>NUCLEOTIDE SEQUENCE</scope>
    <source>
        <strain evidence="7">NC_groundwater_1664_Pr3_B-0.1um_52_9</strain>
    </source>
</reference>
<dbReference type="PANTHER" id="PTHR43820">
    <property type="entry name" value="HIGH-AFFINITY BRANCHED-CHAIN AMINO ACID TRANSPORT ATP-BINDING PROTEIN LIVF"/>
    <property type="match status" value="1"/>
</dbReference>
<dbReference type="Proteomes" id="UP000807825">
    <property type="component" value="Unassembled WGS sequence"/>
</dbReference>
<dbReference type="PROSITE" id="PS00211">
    <property type="entry name" value="ABC_TRANSPORTER_1"/>
    <property type="match status" value="1"/>
</dbReference>
<dbReference type="Gene3D" id="3.40.50.300">
    <property type="entry name" value="P-loop containing nucleotide triphosphate hydrolases"/>
    <property type="match status" value="1"/>
</dbReference>
<dbReference type="InterPro" id="IPR003439">
    <property type="entry name" value="ABC_transporter-like_ATP-bd"/>
</dbReference>
<dbReference type="GO" id="GO:0015807">
    <property type="term" value="P:L-amino acid transport"/>
    <property type="evidence" value="ECO:0007669"/>
    <property type="project" value="TreeGrafter"/>
</dbReference>
<keyword evidence="2" id="KW-0813">Transport</keyword>
<dbReference type="GO" id="GO:0015658">
    <property type="term" value="F:branched-chain amino acid transmembrane transporter activity"/>
    <property type="evidence" value="ECO:0007669"/>
    <property type="project" value="TreeGrafter"/>
</dbReference>
<name>A0A9D6V0X0_9BACT</name>
<dbReference type="EMBL" id="JACRDE010000225">
    <property type="protein sequence ID" value="MBI5249484.1"/>
    <property type="molecule type" value="Genomic_DNA"/>
</dbReference>
<dbReference type="SMART" id="SM00382">
    <property type="entry name" value="AAA"/>
    <property type="match status" value="1"/>
</dbReference>
<dbReference type="InterPro" id="IPR052156">
    <property type="entry name" value="BCAA_Transport_ATP-bd_LivF"/>
</dbReference>
<dbReference type="GO" id="GO:0016887">
    <property type="term" value="F:ATP hydrolysis activity"/>
    <property type="evidence" value="ECO:0007669"/>
    <property type="project" value="InterPro"/>
</dbReference>
<dbReference type="InterPro" id="IPR017871">
    <property type="entry name" value="ABC_transporter-like_CS"/>
</dbReference>
<dbReference type="SUPFAM" id="SSF52540">
    <property type="entry name" value="P-loop containing nucleoside triphosphate hydrolases"/>
    <property type="match status" value="1"/>
</dbReference>
<gene>
    <name evidence="7" type="ORF">HY912_08320</name>
</gene>
<dbReference type="InterPro" id="IPR003593">
    <property type="entry name" value="AAA+_ATPase"/>
</dbReference>
<evidence type="ECO:0000313" key="7">
    <source>
        <dbReference type="EMBL" id="MBI5249484.1"/>
    </source>
</evidence>
<feature type="non-terminal residue" evidence="7">
    <location>
        <position position="1"/>
    </location>
</feature>
<comment type="similarity">
    <text evidence="1">Belongs to the ABC transporter superfamily.</text>
</comment>
<protein>
    <submittedName>
        <fullName evidence="7">ATP-binding cassette domain-containing protein</fullName>
    </submittedName>
</protein>
<evidence type="ECO:0000256" key="4">
    <source>
        <dbReference type="ARBA" id="ARBA00022840"/>
    </source>
</evidence>
<accession>A0A9D6V0X0</accession>
<evidence type="ECO:0000259" key="6">
    <source>
        <dbReference type="PROSITE" id="PS50893"/>
    </source>
</evidence>
<feature type="domain" description="ABC transporter" evidence="6">
    <location>
        <begin position="1"/>
        <end position="202"/>
    </location>
</feature>
<comment type="caution">
    <text evidence="7">The sequence shown here is derived from an EMBL/GenBank/DDBJ whole genome shotgun (WGS) entry which is preliminary data.</text>
</comment>
<dbReference type="PANTHER" id="PTHR43820:SF4">
    <property type="entry name" value="HIGH-AFFINITY BRANCHED-CHAIN AMINO ACID TRANSPORT ATP-BINDING PROTEIN LIVF"/>
    <property type="match status" value="1"/>
</dbReference>
<sequence>EMVFVVGRNGAGKTTLLRTISGFLTPGKGSIRLDGNSIAGIPAEQLALRGIRYVFQDKRVFTQLTVRENIQLAAFPTGEPLDEAIDKVTNIYPKISQFLDSKAGGLSGGQRQLLLLGRALIGNPRLLLIDEPTEGLAAGIIEEVFRILEMMKGQLSLVIVEQNLAAVSRLADRVYAMKEGEIATELGKSDDIQQHGFLEQYL</sequence>